<dbReference type="AlphaFoldDB" id="A0A6J0TR42"/>
<sequence>MLSPACGFLASRGLRTPRRRWSWAPGAVVSQRPRALEAAAEKGGLAFYVLWSPNEPPRQLSSKCHRKFYQTRLPLPLPKHLVIFGLGDWSHFSQKTSISVDILVNPDIKPQRIGELGPERRCFVWEGAWRVDVLMAAFKEVQSGHPFKLLLTVNEPLFNSTPTRPFQALEPSQSPVLPEDAVRGLDEPSEVKSQSSTVTSKKVLAEKKFSPLLEKMLLLPDPKISPTQVEPETRKKTCLPNPVQLNKTRRALFELPAAEGQHESEDLDVKELQVCPSPRWCHAMCLSDPETAVLIGGEGANQQCCKDVLWKLEIDSDFWFPMDFPDQDSIAQCSRGHSATYDPDTKRIYIFGGMREGKRYGSIYILDTASWKWLHVSAKGKIPTLAYHSATIYRKELFIFGGAFPKMSSLETGACSNALFIFNPEYEIWYQPIIEGEKPLPRLGHSATLLRNKLLIFGGQKTSTYLNDTHILDLGFMEYTSVPFLSGQPSARSFHAAIPVSDRKVLISGGCNAKGAFRDAFTFHLDTLTWNTVKHADLCSVPRAGHTLLNLTCSHQTDMDKESQGKHNLCMVLVFGGSDRTGRFYNSTSKLQLDLEEVKGASEPPS</sequence>
<protein>
    <submittedName>
        <fullName evidence="4">Uncharacterized protein isoform X1</fullName>
    </submittedName>
</protein>
<reference evidence="4" key="2">
    <citation type="submission" date="2025-08" db="UniProtKB">
        <authorList>
            <consortium name="RefSeq"/>
        </authorList>
    </citation>
    <scope>IDENTIFICATION</scope>
</reference>
<keyword evidence="2" id="KW-0677">Repeat</keyword>
<keyword evidence="3" id="KW-1185">Reference proteome</keyword>
<dbReference type="Pfam" id="PF13415">
    <property type="entry name" value="Beta-prop_FBX42"/>
    <property type="match status" value="1"/>
</dbReference>
<keyword evidence="1" id="KW-0880">Kelch repeat</keyword>
<dbReference type="KEGG" id="pvt:110079358"/>
<dbReference type="Gene3D" id="2.120.10.80">
    <property type="entry name" value="Kelch-type beta propeller"/>
    <property type="match status" value="2"/>
</dbReference>
<proteinExistence type="predicted"/>
<dbReference type="GeneID" id="110079358"/>
<evidence type="ECO:0000256" key="1">
    <source>
        <dbReference type="ARBA" id="ARBA00022441"/>
    </source>
</evidence>
<dbReference type="PANTHER" id="PTHR46093:SF19">
    <property type="entry name" value="RAB9 EFFECTOR PROTEIN WITH KELCH MOTIFS-LIKE"/>
    <property type="match status" value="1"/>
</dbReference>
<evidence type="ECO:0000313" key="3">
    <source>
        <dbReference type="Proteomes" id="UP001652642"/>
    </source>
</evidence>
<dbReference type="SUPFAM" id="SSF117281">
    <property type="entry name" value="Kelch motif"/>
    <property type="match status" value="1"/>
</dbReference>
<gene>
    <name evidence="4" type="primary">LOC110079358</name>
</gene>
<evidence type="ECO:0000256" key="2">
    <source>
        <dbReference type="ARBA" id="ARBA00022737"/>
    </source>
</evidence>
<name>A0A6J0TR42_9SAUR</name>
<dbReference type="InParanoid" id="A0A6J0TR42"/>
<dbReference type="Proteomes" id="UP001652642">
    <property type="component" value="Chromosome 1"/>
</dbReference>
<dbReference type="RefSeq" id="XP_020650008.2">
    <property type="nucleotide sequence ID" value="XM_020794349.2"/>
</dbReference>
<dbReference type="OrthoDB" id="10250130at2759"/>
<accession>A0A6J0TR42</accession>
<dbReference type="InterPro" id="IPR015915">
    <property type="entry name" value="Kelch-typ_b-propeller"/>
</dbReference>
<reference evidence="3" key="1">
    <citation type="submission" date="2025-05" db="UniProtKB">
        <authorList>
            <consortium name="RefSeq"/>
        </authorList>
    </citation>
    <scope>NUCLEOTIDE SEQUENCE [LARGE SCALE GENOMIC DNA]</scope>
</reference>
<dbReference type="PANTHER" id="PTHR46093">
    <property type="entry name" value="ACYL-COA-BINDING DOMAIN-CONTAINING PROTEIN 5"/>
    <property type="match status" value="1"/>
</dbReference>
<evidence type="ECO:0000313" key="4">
    <source>
        <dbReference type="RefSeq" id="XP_020650008.2"/>
    </source>
</evidence>
<organism evidence="3 4">
    <name type="scientific">Pogona vitticeps</name>
    <name type="common">central bearded dragon</name>
    <dbReference type="NCBI Taxonomy" id="103695"/>
    <lineage>
        <taxon>Eukaryota</taxon>
        <taxon>Metazoa</taxon>
        <taxon>Chordata</taxon>
        <taxon>Craniata</taxon>
        <taxon>Vertebrata</taxon>
        <taxon>Euteleostomi</taxon>
        <taxon>Lepidosauria</taxon>
        <taxon>Squamata</taxon>
        <taxon>Bifurcata</taxon>
        <taxon>Unidentata</taxon>
        <taxon>Episquamata</taxon>
        <taxon>Toxicofera</taxon>
        <taxon>Iguania</taxon>
        <taxon>Acrodonta</taxon>
        <taxon>Agamidae</taxon>
        <taxon>Amphibolurinae</taxon>
        <taxon>Pogona</taxon>
    </lineage>
</organism>